<keyword evidence="4" id="KW-0479">Metal-binding</keyword>
<dbReference type="GO" id="GO:0036297">
    <property type="term" value="P:interstrand cross-link repair"/>
    <property type="evidence" value="ECO:0007669"/>
    <property type="project" value="TreeGrafter"/>
</dbReference>
<keyword evidence="8" id="KW-1185">Reference proteome</keyword>
<dbReference type="RefSeq" id="XP_033457816.1">
    <property type="nucleotide sequence ID" value="XM_033608255.1"/>
</dbReference>
<feature type="compositionally biased region" description="Polar residues" evidence="7">
    <location>
        <begin position="124"/>
        <end position="140"/>
    </location>
</feature>
<dbReference type="GeneID" id="54366055"/>
<keyword evidence="5" id="KW-0540">Nuclease</keyword>
<reference evidence="9" key="2">
    <citation type="submission" date="2020-04" db="EMBL/GenBank/DDBJ databases">
        <authorList>
            <consortium name="NCBI Genome Project"/>
        </authorList>
    </citation>
    <scope>NUCLEOTIDE SEQUENCE</scope>
    <source>
        <strain evidence="9">CBS 342.82</strain>
    </source>
</reference>
<dbReference type="Proteomes" id="UP000504637">
    <property type="component" value="Unplaced"/>
</dbReference>
<keyword evidence="4" id="KW-0408">Iron</keyword>
<reference evidence="9" key="1">
    <citation type="submission" date="2020-01" db="EMBL/GenBank/DDBJ databases">
        <authorList>
            <consortium name="DOE Joint Genome Institute"/>
            <person name="Haridas S."/>
            <person name="Albert R."/>
            <person name="Binder M."/>
            <person name="Bloem J."/>
            <person name="Labutti K."/>
            <person name="Salamov A."/>
            <person name="Andreopoulos B."/>
            <person name="Baker S.E."/>
            <person name="Barry K."/>
            <person name="Bills G."/>
            <person name="Bluhm B.H."/>
            <person name="Cannon C."/>
            <person name="Castanera R."/>
            <person name="Culley D.E."/>
            <person name="Daum C."/>
            <person name="Ezra D."/>
            <person name="Gonzalez J.B."/>
            <person name="Henrissat B."/>
            <person name="Kuo A."/>
            <person name="Liang C."/>
            <person name="Lipzen A."/>
            <person name="Lutzoni F."/>
            <person name="Magnuson J."/>
            <person name="Mondo S."/>
            <person name="Nolan M."/>
            <person name="Ohm R."/>
            <person name="Pangilinan J."/>
            <person name="Park H.-J."/>
            <person name="Ramirez L."/>
            <person name="Alfaro M."/>
            <person name="Sun H."/>
            <person name="Tritt A."/>
            <person name="Yoshinaga Y."/>
            <person name="Zwiers L.-H."/>
            <person name="Turgeon B.G."/>
            <person name="Goodwin S.B."/>
            <person name="Spatafora J.W."/>
            <person name="Crous P.W."/>
            <person name="Grigoriev I.V."/>
        </authorList>
    </citation>
    <scope>NUCLEOTIDE SEQUENCE</scope>
    <source>
        <strain evidence="9">CBS 342.82</strain>
    </source>
</reference>
<gene>
    <name evidence="9" type="ORF">K489DRAFT_42373</name>
</gene>
<evidence type="ECO:0000313" key="9">
    <source>
        <dbReference type="RefSeq" id="XP_033457816.1"/>
    </source>
</evidence>
<keyword evidence="6" id="KW-0378">Hydrolase</keyword>
<evidence type="ECO:0000256" key="4">
    <source>
        <dbReference type="ARBA" id="ARBA00022485"/>
    </source>
</evidence>
<evidence type="ECO:0000313" key="8">
    <source>
        <dbReference type="Proteomes" id="UP000504637"/>
    </source>
</evidence>
<name>A0A6J3LYD6_9PEZI</name>
<evidence type="ECO:0000256" key="5">
    <source>
        <dbReference type="ARBA" id="ARBA00022722"/>
    </source>
</evidence>
<sequence>MAFRGVPMESNQHLDVSDEDFGSDIDADIWDTVLSQIENQPLSEIAITDLEEDLNHGNATSSQVRALRVAHVPQQTNTRLPDLEDIMEDIQGSSPPLSVQVSNDGHPIEPSIPAVKTSEREDQSNSSDPKPQEVEPTSTKARGKSVASGSTRRPKVQHSADTNAEFLEQPLSIDPEQDTQSPLERFRSPPKKALSVTDIISPAWCELQYWYSLTRYGRVRQTPAMKQGTKIHKKKEREVYTEVPVEVASAEDKFGLRLWNMIVGLRTLRTTGLTRELGVFGIIEGEVIIGIIDELTRTCPDEEAEASIRGVAEGLNNTAQSSDRKAKSHLSKGIVNQPTMAEFFANRAQDGSTNHDQSRAGFGSLPDDRTSIYLVDIKTRKAKSLPRATDMRPTRMQLMLYHRLLADLARGEVDPDHLFDRYKLDKDSVFSDTFIASLNNLDSGAGYDQSYDDDEDPPVDAVTELLAHNTLVKLWSLMVSEVAKTFPDGTLSPMLTAEYRASTSGEVIGKHSFPLHTGELNDYVASEMQWWRGERPARGVEVAEASRCGICEFADSCSWRKAKLAQATTSAKSKRAAKPSADESIA</sequence>
<dbReference type="GO" id="GO:0005739">
    <property type="term" value="C:mitochondrion"/>
    <property type="evidence" value="ECO:0007669"/>
    <property type="project" value="TreeGrafter"/>
</dbReference>
<dbReference type="PANTHER" id="PTHR14464">
    <property type="entry name" value="EXONUCLEASE V"/>
    <property type="match status" value="1"/>
</dbReference>
<keyword evidence="4" id="KW-0004">4Fe-4S</keyword>
<dbReference type="PANTHER" id="PTHR14464:SF4">
    <property type="entry name" value="EXONUCLEASE V"/>
    <property type="match status" value="1"/>
</dbReference>
<evidence type="ECO:0000256" key="3">
    <source>
        <dbReference type="ARBA" id="ARBA00011245"/>
    </source>
</evidence>
<dbReference type="Pfam" id="PF09810">
    <property type="entry name" value="Exo5"/>
    <property type="match status" value="1"/>
</dbReference>
<evidence type="ECO:0000256" key="6">
    <source>
        <dbReference type="ARBA" id="ARBA00022839"/>
    </source>
</evidence>
<dbReference type="GO" id="GO:0051539">
    <property type="term" value="F:4 iron, 4 sulfur cluster binding"/>
    <property type="evidence" value="ECO:0007669"/>
    <property type="project" value="UniProtKB-KW"/>
</dbReference>
<protein>
    <recommendedName>
        <fullName evidence="10">Exonuclease V</fullName>
    </recommendedName>
</protein>
<keyword evidence="4" id="KW-0411">Iron-sulfur</keyword>
<feature type="compositionally biased region" description="Polar residues" evidence="7">
    <location>
        <begin position="91"/>
        <end position="103"/>
    </location>
</feature>
<evidence type="ECO:0000256" key="2">
    <source>
        <dbReference type="ARBA" id="ARBA00009797"/>
    </source>
</evidence>
<accession>A0A6J3LYD6</accession>
<dbReference type="GO" id="GO:0045145">
    <property type="term" value="F:single-stranded DNA 5'-3' DNA exonuclease activity"/>
    <property type="evidence" value="ECO:0007669"/>
    <property type="project" value="InterPro"/>
</dbReference>
<keyword evidence="6" id="KW-0269">Exonuclease</keyword>
<dbReference type="OrthoDB" id="354769at2759"/>
<dbReference type="AlphaFoldDB" id="A0A6J3LYD6"/>
<organism evidence="9">
    <name type="scientific">Dissoconium aciculare CBS 342.82</name>
    <dbReference type="NCBI Taxonomy" id="1314786"/>
    <lineage>
        <taxon>Eukaryota</taxon>
        <taxon>Fungi</taxon>
        <taxon>Dikarya</taxon>
        <taxon>Ascomycota</taxon>
        <taxon>Pezizomycotina</taxon>
        <taxon>Dothideomycetes</taxon>
        <taxon>Dothideomycetidae</taxon>
        <taxon>Mycosphaerellales</taxon>
        <taxon>Dissoconiaceae</taxon>
        <taxon>Dissoconium</taxon>
    </lineage>
</organism>
<reference evidence="9" key="3">
    <citation type="submission" date="2025-08" db="UniProtKB">
        <authorList>
            <consortium name="RefSeq"/>
        </authorList>
    </citation>
    <scope>IDENTIFICATION</scope>
    <source>
        <strain evidence="9">CBS 342.82</strain>
    </source>
</reference>
<comment type="similarity">
    <text evidence="2">Belongs to the EXO5 family.</text>
</comment>
<feature type="region of interest" description="Disordered" evidence="7">
    <location>
        <begin position="89"/>
        <end position="186"/>
    </location>
</feature>
<evidence type="ECO:0000256" key="7">
    <source>
        <dbReference type="SAM" id="MobiDB-lite"/>
    </source>
</evidence>
<dbReference type="GO" id="GO:0005634">
    <property type="term" value="C:nucleus"/>
    <property type="evidence" value="ECO:0007669"/>
    <property type="project" value="TreeGrafter"/>
</dbReference>
<comment type="cofactor">
    <cofactor evidence="1">
        <name>[4Fe-4S] cluster</name>
        <dbReference type="ChEBI" id="CHEBI:49883"/>
    </cofactor>
</comment>
<evidence type="ECO:0000256" key="1">
    <source>
        <dbReference type="ARBA" id="ARBA00001966"/>
    </source>
</evidence>
<comment type="subunit">
    <text evidence="3">Monomer.</text>
</comment>
<evidence type="ECO:0008006" key="10">
    <source>
        <dbReference type="Google" id="ProtNLM"/>
    </source>
</evidence>
<proteinExistence type="inferred from homology"/>
<dbReference type="InterPro" id="IPR019190">
    <property type="entry name" value="EXOV"/>
</dbReference>
<feature type="region of interest" description="Disordered" evidence="7">
    <location>
        <begin position="567"/>
        <end position="586"/>
    </location>
</feature>